<accession>K0KJC7</accession>
<feature type="transmembrane region" description="Helical" evidence="2">
    <location>
        <begin position="308"/>
        <end position="326"/>
    </location>
</feature>
<feature type="region of interest" description="Disordered" evidence="1">
    <location>
        <begin position="1"/>
        <end position="75"/>
    </location>
</feature>
<dbReference type="EMBL" id="CAIF01000191">
    <property type="protein sequence ID" value="CCH45335.1"/>
    <property type="molecule type" value="Genomic_DNA"/>
</dbReference>
<evidence type="ECO:0000256" key="2">
    <source>
        <dbReference type="SAM" id="Phobius"/>
    </source>
</evidence>
<feature type="region of interest" description="Disordered" evidence="1">
    <location>
        <begin position="115"/>
        <end position="147"/>
    </location>
</feature>
<organism evidence="3 4">
    <name type="scientific">Wickerhamomyces ciferrii (strain ATCC 14091 / BCRC 22168 / CBS 111 / JCM 3599 / NBRC 0793 / NRRL Y-1031 F-60-10)</name>
    <name type="common">Yeast</name>
    <name type="synonym">Pichia ciferrii</name>
    <dbReference type="NCBI Taxonomy" id="1206466"/>
    <lineage>
        <taxon>Eukaryota</taxon>
        <taxon>Fungi</taxon>
        <taxon>Dikarya</taxon>
        <taxon>Ascomycota</taxon>
        <taxon>Saccharomycotina</taxon>
        <taxon>Saccharomycetes</taxon>
        <taxon>Phaffomycetales</taxon>
        <taxon>Wickerhamomycetaceae</taxon>
        <taxon>Wickerhamomyces</taxon>
    </lineage>
</organism>
<dbReference type="AlphaFoldDB" id="K0KJC7"/>
<keyword evidence="2" id="KW-1133">Transmembrane helix</keyword>
<evidence type="ECO:0000313" key="3">
    <source>
        <dbReference type="EMBL" id="CCH45335.1"/>
    </source>
</evidence>
<sequence length="328" mass="38009">MSQRERIVIPTKPLSAPIQSPLTATTKEKRIPSQLYHLSSKDSTNTSPPSSSASGINNHQKDIPKHRRLPEINTARLSNVPSFKITPVGDSYRHIKSASHDEKSNDKKRLVDQFYDQYGTPPPSAPGTRTQTPSLTRNNTSTSIPSYNQSRTNLAVLNKYEYEPKNLNHGDGPTSKIGEMINEIEQVIVKKVKEQVEVNEEEFSNKIDDFQYIINEIKIVKDRINLIIHEIQNEKLNQFNDNFQSFQTDIEKFMNFLIILENYEEKLFKSRDRMNLYKRKLLDIRKTIELGEKLKIMEYEKSENRTKWIIAAGFFGLILLVYMKLFKS</sequence>
<feature type="compositionally biased region" description="Polar residues" evidence="1">
    <location>
        <begin position="127"/>
        <end position="147"/>
    </location>
</feature>
<protein>
    <submittedName>
        <fullName evidence="3">Uncharacterized protein</fullName>
    </submittedName>
</protein>
<name>K0KJC7_WICCF</name>
<gene>
    <name evidence="3" type="ORF">BN7_4917</name>
</gene>
<proteinExistence type="predicted"/>
<evidence type="ECO:0000313" key="4">
    <source>
        <dbReference type="Proteomes" id="UP000009328"/>
    </source>
</evidence>
<dbReference type="Proteomes" id="UP000009328">
    <property type="component" value="Unassembled WGS sequence"/>
</dbReference>
<evidence type="ECO:0000256" key="1">
    <source>
        <dbReference type="SAM" id="MobiDB-lite"/>
    </source>
</evidence>
<keyword evidence="2" id="KW-0472">Membrane</keyword>
<keyword evidence="2" id="KW-0812">Transmembrane</keyword>
<keyword evidence="4" id="KW-1185">Reference proteome</keyword>
<dbReference type="InParanoid" id="K0KJC7"/>
<reference evidence="3 4" key="1">
    <citation type="journal article" date="2012" name="Eukaryot. Cell">
        <title>Draft genome sequence of Wickerhamomyces ciferrii NRRL Y-1031 F-60-10.</title>
        <authorList>
            <person name="Schneider J."/>
            <person name="Andrea H."/>
            <person name="Blom J."/>
            <person name="Jaenicke S."/>
            <person name="Ruckert C."/>
            <person name="Schorsch C."/>
            <person name="Szczepanowski R."/>
            <person name="Farwick M."/>
            <person name="Goesmann A."/>
            <person name="Puhler A."/>
            <person name="Schaffer S."/>
            <person name="Tauch A."/>
            <person name="Kohler T."/>
            <person name="Brinkrolf K."/>
        </authorList>
    </citation>
    <scope>NUCLEOTIDE SEQUENCE [LARGE SCALE GENOMIC DNA]</scope>
    <source>
        <strain evidence="4">ATCC 14091 / BCRC 22168 / CBS 111 / JCM 3599 / NBRC 0793 / NRRL Y-1031 F-60-10</strain>
    </source>
</reference>
<feature type="compositionally biased region" description="Low complexity" evidence="1">
    <location>
        <begin position="41"/>
        <end position="54"/>
    </location>
</feature>
<dbReference type="HOGENOM" id="CLU_847862_0_0_1"/>
<comment type="caution">
    <text evidence="3">The sequence shown here is derived from an EMBL/GenBank/DDBJ whole genome shotgun (WGS) entry which is preliminary data.</text>
</comment>